<dbReference type="GO" id="GO:0008662">
    <property type="term" value="F:1-phosphofructokinase activity"/>
    <property type="evidence" value="ECO:0007669"/>
    <property type="project" value="InterPro"/>
</dbReference>
<dbReference type="CDD" id="cd01164">
    <property type="entry name" value="FruK_PfkB_like"/>
    <property type="match status" value="1"/>
</dbReference>
<evidence type="ECO:0000256" key="7">
    <source>
        <dbReference type="SAM" id="MobiDB-lite"/>
    </source>
</evidence>
<evidence type="ECO:0000256" key="1">
    <source>
        <dbReference type="ARBA" id="ARBA00010688"/>
    </source>
</evidence>
<dbReference type="PATRIC" id="fig|933944.5.peg.742"/>
<keyword evidence="3" id="KW-0547">Nucleotide-binding</keyword>
<evidence type="ECO:0000256" key="2">
    <source>
        <dbReference type="ARBA" id="ARBA00022679"/>
    </source>
</evidence>
<dbReference type="GO" id="GO:0044281">
    <property type="term" value="P:small molecule metabolic process"/>
    <property type="evidence" value="ECO:0007669"/>
    <property type="project" value="UniProtKB-ARBA"/>
</dbReference>
<evidence type="ECO:0000256" key="4">
    <source>
        <dbReference type="ARBA" id="ARBA00022777"/>
    </source>
</evidence>
<keyword evidence="10" id="KW-1185">Reference proteome</keyword>
<dbReference type="EMBL" id="LJGT01000038">
    <property type="protein sequence ID" value="OEU89666.1"/>
    <property type="molecule type" value="Genomic_DNA"/>
</dbReference>
<comment type="caution">
    <text evidence="9">The sequence shown here is derived from an EMBL/GenBank/DDBJ whole genome shotgun (WGS) entry which is preliminary data.</text>
</comment>
<dbReference type="STRING" id="933944.AN215_08035"/>
<evidence type="ECO:0000313" key="9">
    <source>
        <dbReference type="EMBL" id="OEU89666.1"/>
    </source>
</evidence>
<dbReference type="Pfam" id="PF00294">
    <property type="entry name" value="PfkB"/>
    <property type="match status" value="1"/>
</dbReference>
<dbReference type="Gene3D" id="3.40.1190.20">
    <property type="match status" value="1"/>
</dbReference>
<dbReference type="FunFam" id="3.40.1190.20:FF:000001">
    <property type="entry name" value="Phosphofructokinase"/>
    <property type="match status" value="1"/>
</dbReference>
<dbReference type="NCBIfam" id="TIGR03828">
    <property type="entry name" value="pfkB"/>
    <property type="match status" value="1"/>
</dbReference>
<evidence type="ECO:0000313" key="10">
    <source>
        <dbReference type="Proteomes" id="UP000176087"/>
    </source>
</evidence>
<dbReference type="AlphaFoldDB" id="A0A1E7JN23"/>
<organism evidence="9 10">
    <name type="scientific">Streptomyces abyssalis</name>
    <dbReference type="NCBI Taxonomy" id="933944"/>
    <lineage>
        <taxon>Bacteria</taxon>
        <taxon>Bacillati</taxon>
        <taxon>Actinomycetota</taxon>
        <taxon>Actinomycetes</taxon>
        <taxon>Kitasatosporales</taxon>
        <taxon>Streptomycetaceae</taxon>
        <taxon>Streptomyces</taxon>
    </lineage>
</organism>
<dbReference type="InterPro" id="IPR029056">
    <property type="entry name" value="Ribokinase-like"/>
</dbReference>
<dbReference type="Proteomes" id="UP000176087">
    <property type="component" value="Unassembled WGS sequence"/>
</dbReference>
<dbReference type="GO" id="GO:0005524">
    <property type="term" value="F:ATP binding"/>
    <property type="evidence" value="ECO:0007669"/>
    <property type="project" value="UniProtKB-KW"/>
</dbReference>
<dbReference type="PANTHER" id="PTHR46566:SF5">
    <property type="entry name" value="1-PHOSPHOFRUCTOKINASE"/>
    <property type="match status" value="1"/>
</dbReference>
<evidence type="ECO:0000259" key="8">
    <source>
        <dbReference type="Pfam" id="PF00294"/>
    </source>
</evidence>
<evidence type="ECO:0000256" key="3">
    <source>
        <dbReference type="ARBA" id="ARBA00022741"/>
    </source>
</evidence>
<protein>
    <submittedName>
        <fullName evidence="9">1-phosphofructokinase</fullName>
    </submittedName>
</protein>
<dbReference type="InterPro" id="IPR022463">
    <property type="entry name" value="1-PFruKinase"/>
</dbReference>
<accession>A0A1E7JN23</accession>
<keyword evidence="5" id="KW-0067">ATP-binding</keyword>
<dbReference type="SUPFAM" id="SSF53613">
    <property type="entry name" value="Ribokinase-like"/>
    <property type="match status" value="1"/>
</dbReference>
<dbReference type="InterPro" id="IPR017583">
    <property type="entry name" value="Tagatose/fructose_Pkinase"/>
</dbReference>
<evidence type="ECO:0000256" key="6">
    <source>
        <dbReference type="PIRNR" id="PIRNR000535"/>
    </source>
</evidence>
<comment type="similarity">
    <text evidence="1">Belongs to the carbohydrate kinase PfkB family.</text>
</comment>
<dbReference type="PANTHER" id="PTHR46566">
    <property type="entry name" value="1-PHOSPHOFRUCTOKINASE-RELATED"/>
    <property type="match status" value="1"/>
</dbReference>
<sequence>MPRAVVTVTPNPSLDRTYEVDRLARGAVLRAAADRVDPGGKGVNVSRALAAAGRSTVAVLPLGGPEGALLAELLGRRGIEVAGVPVRESTRVNISLAEPDGSLTKINAAGPEISSDEAEALMETVGERAAGAGAAWIVCCGSLPRGLPPAWYAGLVARAHEQGIRIALDTSGPALSAALRERPDVVKPNADELAEAVGRPLATVGDALKAAEDLRHAGAGAVLASLGATGQLLVDATGTYFGSAPSVAVRSDVGAGDASLAGFLAAGGAGAGPQALTSAVAHGLAAVQLPGSAMPRPADLHPDDVTVTTEPPLDHPLGRPPGPPLGHALPDSADGAVR</sequence>
<dbReference type="PIRSF" id="PIRSF000535">
    <property type="entry name" value="1PFK/6PFK/LacC"/>
    <property type="match status" value="1"/>
</dbReference>
<feature type="region of interest" description="Disordered" evidence="7">
    <location>
        <begin position="293"/>
        <end position="338"/>
    </location>
</feature>
<feature type="domain" description="Carbohydrate kinase PfkB" evidence="8">
    <location>
        <begin position="16"/>
        <end position="295"/>
    </location>
</feature>
<evidence type="ECO:0000256" key="5">
    <source>
        <dbReference type="ARBA" id="ARBA00022840"/>
    </source>
</evidence>
<dbReference type="InterPro" id="IPR011611">
    <property type="entry name" value="PfkB_dom"/>
</dbReference>
<dbReference type="GO" id="GO:0005829">
    <property type="term" value="C:cytosol"/>
    <property type="evidence" value="ECO:0007669"/>
    <property type="project" value="TreeGrafter"/>
</dbReference>
<dbReference type="GO" id="GO:0016052">
    <property type="term" value="P:carbohydrate catabolic process"/>
    <property type="evidence" value="ECO:0007669"/>
    <property type="project" value="UniProtKB-ARBA"/>
</dbReference>
<gene>
    <name evidence="9" type="ORF">AN215_08035</name>
</gene>
<reference evidence="9 10" key="1">
    <citation type="journal article" date="2016" name="Front. Microbiol.">
        <title>Comparative Genomics Analysis of Streptomyces Species Reveals Their Adaptation to the Marine Environment and Their Diversity at the Genomic Level.</title>
        <authorList>
            <person name="Tian X."/>
            <person name="Zhang Z."/>
            <person name="Yang T."/>
            <person name="Chen M."/>
            <person name="Li J."/>
            <person name="Chen F."/>
            <person name="Yang J."/>
            <person name="Li W."/>
            <person name="Zhang B."/>
            <person name="Zhang Z."/>
            <person name="Wu J."/>
            <person name="Zhang C."/>
            <person name="Long L."/>
            <person name="Xiao J."/>
        </authorList>
    </citation>
    <scope>NUCLEOTIDE SEQUENCE [LARGE SCALE GENOMIC DNA]</scope>
    <source>
        <strain evidence="9 10">SCSIO 10390</strain>
    </source>
</reference>
<keyword evidence="2 6" id="KW-0808">Transferase</keyword>
<keyword evidence="4 9" id="KW-0418">Kinase</keyword>
<dbReference type="NCBIfam" id="TIGR03168">
    <property type="entry name" value="1-PFK"/>
    <property type="match status" value="1"/>
</dbReference>
<name>A0A1E7JN23_9ACTN</name>
<proteinExistence type="inferred from homology"/>